<dbReference type="PANTHER" id="PTHR33481:SF1">
    <property type="entry name" value="ENDONUCLEASE_EXONUCLEASE_PHOSPHATASE DOMAIN-CONTAINING PROTEIN-RELATED"/>
    <property type="match status" value="1"/>
</dbReference>
<dbReference type="OrthoDB" id="412006at2759"/>
<sequence>MLMCGPTHVFTILLSLANACLRIGHWPKHFKESMSVIIPKPNKPSYSAPKAFRPIVLLNTVGKLIEKMLSNRIQFDGVASDVFHPNQIGGIRQRSTEDAGLILTHM</sequence>
<keyword evidence="3" id="KW-1185">Reference proteome</keyword>
<comment type="caution">
    <text evidence="2">The sequence shown here is derived from an EMBL/GenBank/DDBJ whole genome shotgun (WGS) entry which is preliminary data.</text>
</comment>
<dbReference type="PANTHER" id="PTHR33481">
    <property type="entry name" value="REVERSE TRANSCRIPTASE"/>
    <property type="match status" value="1"/>
</dbReference>
<dbReference type="STRING" id="93625.A0A409XS11"/>
<reference evidence="2 3" key="1">
    <citation type="journal article" date="2018" name="Evol. Lett.">
        <title>Horizontal gene cluster transfer increased hallucinogenic mushroom diversity.</title>
        <authorList>
            <person name="Reynolds H.T."/>
            <person name="Vijayakumar V."/>
            <person name="Gluck-Thaler E."/>
            <person name="Korotkin H.B."/>
            <person name="Matheny P.B."/>
            <person name="Slot J.C."/>
        </authorList>
    </citation>
    <scope>NUCLEOTIDE SEQUENCE [LARGE SCALE GENOMIC DNA]</scope>
    <source>
        <strain evidence="2 3">2631</strain>
    </source>
</reference>
<evidence type="ECO:0000256" key="1">
    <source>
        <dbReference type="SAM" id="SignalP"/>
    </source>
</evidence>
<evidence type="ECO:0000313" key="3">
    <source>
        <dbReference type="Proteomes" id="UP000283269"/>
    </source>
</evidence>
<evidence type="ECO:0008006" key="4">
    <source>
        <dbReference type="Google" id="ProtNLM"/>
    </source>
</evidence>
<dbReference type="Proteomes" id="UP000283269">
    <property type="component" value="Unassembled WGS sequence"/>
</dbReference>
<protein>
    <recommendedName>
        <fullName evidence="4">Reverse transcriptase domain-containing protein</fullName>
    </recommendedName>
</protein>
<organism evidence="2 3">
    <name type="scientific">Psilocybe cyanescens</name>
    <dbReference type="NCBI Taxonomy" id="93625"/>
    <lineage>
        <taxon>Eukaryota</taxon>
        <taxon>Fungi</taxon>
        <taxon>Dikarya</taxon>
        <taxon>Basidiomycota</taxon>
        <taxon>Agaricomycotina</taxon>
        <taxon>Agaricomycetes</taxon>
        <taxon>Agaricomycetidae</taxon>
        <taxon>Agaricales</taxon>
        <taxon>Agaricineae</taxon>
        <taxon>Strophariaceae</taxon>
        <taxon>Psilocybe</taxon>
    </lineage>
</organism>
<dbReference type="InParanoid" id="A0A409XS11"/>
<name>A0A409XS11_PSICY</name>
<keyword evidence="1" id="KW-0732">Signal</keyword>
<dbReference type="AlphaFoldDB" id="A0A409XS11"/>
<accession>A0A409XS11</accession>
<evidence type="ECO:0000313" key="2">
    <source>
        <dbReference type="EMBL" id="PPQ93518.1"/>
    </source>
</evidence>
<feature type="signal peptide" evidence="1">
    <location>
        <begin position="1"/>
        <end position="19"/>
    </location>
</feature>
<gene>
    <name evidence="2" type="ORF">CVT25_005377</name>
</gene>
<dbReference type="EMBL" id="NHYD01000719">
    <property type="protein sequence ID" value="PPQ93518.1"/>
    <property type="molecule type" value="Genomic_DNA"/>
</dbReference>
<feature type="chain" id="PRO_5019202897" description="Reverse transcriptase domain-containing protein" evidence="1">
    <location>
        <begin position="20"/>
        <end position="106"/>
    </location>
</feature>
<feature type="non-terminal residue" evidence="2">
    <location>
        <position position="106"/>
    </location>
</feature>
<proteinExistence type="predicted"/>